<evidence type="ECO:0000259" key="2">
    <source>
        <dbReference type="Pfam" id="PF20152"/>
    </source>
</evidence>
<dbReference type="Pfam" id="PF20152">
    <property type="entry name" value="DUF6534"/>
    <property type="match status" value="1"/>
</dbReference>
<evidence type="ECO:0000256" key="1">
    <source>
        <dbReference type="SAM" id="Phobius"/>
    </source>
</evidence>
<dbReference type="Proteomes" id="UP000297245">
    <property type="component" value="Unassembled WGS sequence"/>
</dbReference>
<protein>
    <recommendedName>
        <fullName evidence="2">DUF6534 domain-containing protein</fullName>
    </recommendedName>
</protein>
<reference evidence="3 4" key="1">
    <citation type="journal article" date="2019" name="Nat. Ecol. Evol.">
        <title>Megaphylogeny resolves global patterns of mushroom evolution.</title>
        <authorList>
            <person name="Varga T."/>
            <person name="Krizsan K."/>
            <person name="Foldi C."/>
            <person name="Dima B."/>
            <person name="Sanchez-Garcia M."/>
            <person name="Sanchez-Ramirez S."/>
            <person name="Szollosi G.J."/>
            <person name="Szarkandi J.G."/>
            <person name="Papp V."/>
            <person name="Albert L."/>
            <person name="Andreopoulos W."/>
            <person name="Angelini C."/>
            <person name="Antonin V."/>
            <person name="Barry K.W."/>
            <person name="Bougher N.L."/>
            <person name="Buchanan P."/>
            <person name="Buyck B."/>
            <person name="Bense V."/>
            <person name="Catcheside P."/>
            <person name="Chovatia M."/>
            <person name="Cooper J."/>
            <person name="Damon W."/>
            <person name="Desjardin D."/>
            <person name="Finy P."/>
            <person name="Geml J."/>
            <person name="Haridas S."/>
            <person name="Hughes K."/>
            <person name="Justo A."/>
            <person name="Karasinski D."/>
            <person name="Kautmanova I."/>
            <person name="Kiss B."/>
            <person name="Kocsube S."/>
            <person name="Kotiranta H."/>
            <person name="LaButti K.M."/>
            <person name="Lechner B.E."/>
            <person name="Liimatainen K."/>
            <person name="Lipzen A."/>
            <person name="Lukacs Z."/>
            <person name="Mihaltcheva S."/>
            <person name="Morgado L.N."/>
            <person name="Niskanen T."/>
            <person name="Noordeloos M.E."/>
            <person name="Ohm R.A."/>
            <person name="Ortiz-Santana B."/>
            <person name="Ovrebo C."/>
            <person name="Racz N."/>
            <person name="Riley R."/>
            <person name="Savchenko A."/>
            <person name="Shiryaev A."/>
            <person name="Soop K."/>
            <person name="Spirin V."/>
            <person name="Szebenyi C."/>
            <person name="Tomsovsky M."/>
            <person name="Tulloss R.E."/>
            <person name="Uehling J."/>
            <person name="Grigoriev I.V."/>
            <person name="Vagvolgyi C."/>
            <person name="Papp T."/>
            <person name="Martin F.M."/>
            <person name="Miettinen O."/>
            <person name="Hibbett D.S."/>
            <person name="Nagy L.G."/>
        </authorList>
    </citation>
    <scope>NUCLEOTIDE SEQUENCE [LARGE SCALE GENOMIC DNA]</scope>
    <source>
        <strain evidence="3 4">CBS 962.96</strain>
    </source>
</reference>
<keyword evidence="1" id="KW-1133">Transmembrane helix</keyword>
<dbReference type="EMBL" id="ML179135">
    <property type="protein sequence ID" value="THU98509.1"/>
    <property type="molecule type" value="Genomic_DNA"/>
</dbReference>
<evidence type="ECO:0000313" key="3">
    <source>
        <dbReference type="EMBL" id="THU98509.1"/>
    </source>
</evidence>
<dbReference type="InterPro" id="IPR045339">
    <property type="entry name" value="DUF6534"/>
</dbReference>
<dbReference type="PANTHER" id="PTHR40465">
    <property type="entry name" value="CHROMOSOME 1, WHOLE GENOME SHOTGUN SEQUENCE"/>
    <property type="match status" value="1"/>
</dbReference>
<feature type="transmembrane region" description="Helical" evidence="1">
    <location>
        <begin position="57"/>
        <end position="78"/>
    </location>
</feature>
<dbReference type="OrthoDB" id="2743740at2759"/>
<feature type="transmembrane region" description="Helical" evidence="1">
    <location>
        <begin position="20"/>
        <end position="45"/>
    </location>
</feature>
<feature type="transmembrane region" description="Helical" evidence="1">
    <location>
        <begin position="173"/>
        <end position="195"/>
    </location>
</feature>
<keyword evidence="1" id="KW-0472">Membrane</keyword>
<organism evidence="3 4">
    <name type="scientific">Dendrothele bispora (strain CBS 962.96)</name>
    <dbReference type="NCBI Taxonomy" id="1314807"/>
    <lineage>
        <taxon>Eukaryota</taxon>
        <taxon>Fungi</taxon>
        <taxon>Dikarya</taxon>
        <taxon>Basidiomycota</taxon>
        <taxon>Agaricomycotina</taxon>
        <taxon>Agaricomycetes</taxon>
        <taxon>Agaricomycetidae</taxon>
        <taxon>Agaricales</taxon>
        <taxon>Agaricales incertae sedis</taxon>
        <taxon>Dendrothele</taxon>
    </lineage>
</organism>
<proteinExistence type="predicted"/>
<gene>
    <name evidence="3" type="ORF">K435DRAFT_777480</name>
</gene>
<dbReference type="AlphaFoldDB" id="A0A4S8M837"/>
<feature type="transmembrane region" description="Helical" evidence="1">
    <location>
        <begin position="240"/>
        <end position="261"/>
    </location>
</feature>
<feature type="transmembrane region" description="Helical" evidence="1">
    <location>
        <begin position="98"/>
        <end position="121"/>
    </location>
</feature>
<feature type="transmembrane region" description="Helical" evidence="1">
    <location>
        <begin position="128"/>
        <end position="153"/>
    </location>
</feature>
<keyword evidence="1" id="KW-0812">Transmembrane</keyword>
<sequence length="369" mass="41672">MSGLPDRQTPVTQGLFEETYGASYICAILTVFLFGISVLQGYMYYLKYSRDSPYLKLLVFSLLAMGTVHTALICHTVYHYLVLSYTRPEFLIDGEWSVYTSSVLGSFMCFIIQMFFANMIFHLTKSRWWGIVLAGTIVLLSLAQFAFGVFFTTREFQLWQLAKLAAIVHITQVPMLAFRIITDILICVSLCYTLWDSRTEIRRTTKLINMLIVYAINRFVLTTLVVIVQMIVLITKPQSIGAMVIEFVTVHLYVNSLLATLNSRNHLRNIGNDRVNSDSNLSSSDRYGKFSSVRFVHGGSTTAGQQQQQSLAVLSSQAPTSSSSGFEMSRMDDVLDVNKEGTVGIQVERYIMSDLSESIQRKKPGEEYV</sequence>
<accession>A0A4S8M837</accession>
<feature type="transmembrane region" description="Helical" evidence="1">
    <location>
        <begin position="207"/>
        <end position="234"/>
    </location>
</feature>
<evidence type="ECO:0000313" key="4">
    <source>
        <dbReference type="Proteomes" id="UP000297245"/>
    </source>
</evidence>
<dbReference type="PANTHER" id="PTHR40465:SF1">
    <property type="entry name" value="DUF6534 DOMAIN-CONTAINING PROTEIN"/>
    <property type="match status" value="1"/>
</dbReference>
<name>A0A4S8M837_DENBC</name>
<feature type="domain" description="DUF6534" evidence="2">
    <location>
        <begin position="180"/>
        <end position="266"/>
    </location>
</feature>
<keyword evidence="4" id="KW-1185">Reference proteome</keyword>